<protein>
    <submittedName>
        <fullName evidence="12">FARNESOL KINASE CHLOROPLASTIC</fullName>
    </submittedName>
</protein>
<evidence type="ECO:0000256" key="5">
    <source>
        <dbReference type="ARBA" id="ARBA00022679"/>
    </source>
</evidence>
<dbReference type="PANTHER" id="PTHR32523">
    <property type="entry name" value="PHYTOL KINASE 1, CHLOROPLASTIC"/>
    <property type="match status" value="1"/>
</dbReference>
<keyword evidence="10 11" id="KW-0472">Membrane</keyword>
<evidence type="ECO:0000256" key="6">
    <source>
        <dbReference type="ARBA" id="ARBA00022692"/>
    </source>
</evidence>
<dbReference type="Proteomes" id="UP001151532">
    <property type="component" value="Chromosome 16"/>
</dbReference>
<comment type="subcellular location">
    <subcellularLocation>
        <location evidence="1">Plastid</location>
        <location evidence="1">Chloroplast membrane</location>
        <topology evidence="1">Multi-pass membrane protein</topology>
    </subcellularLocation>
</comment>
<reference evidence="12" key="1">
    <citation type="submission" date="2022-11" db="EMBL/GenBank/DDBJ databases">
        <authorList>
            <person name="Hyden B.L."/>
            <person name="Feng K."/>
            <person name="Yates T."/>
            <person name="Jawdy S."/>
            <person name="Smart L.B."/>
            <person name="Muchero W."/>
        </authorList>
    </citation>
    <scope>NUCLEOTIDE SEQUENCE</scope>
    <source>
        <tissue evidence="12">Shoot tip</tissue>
    </source>
</reference>
<dbReference type="AlphaFoldDB" id="A0A9Q0VU16"/>
<keyword evidence="3" id="KW-0150">Chloroplast</keyword>
<evidence type="ECO:0000256" key="3">
    <source>
        <dbReference type="ARBA" id="ARBA00022528"/>
    </source>
</evidence>
<organism evidence="12 13">
    <name type="scientific">Salix purpurea</name>
    <name type="common">Purple osier willow</name>
    <dbReference type="NCBI Taxonomy" id="77065"/>
    <lineage>
        <taxon>Eukaryota</taxon>
        <taxon>Viridiplantae</taxon>
        <taxon>Streptophyta</taxon>
        <taxon>Embryophyta</taxon>
        <taxon>Tracheophyta</taxon>
        <taxon>Spermatophyta</taxon>
        <taxon>Magnoliopsida</taxon>
        <taxon>eudicotyledons</taxon>
        <taxon>Gunneridae</taxon>
        <taxon>Pentapetalae</taxon>
        <taxon>rosids</taxon>
        <taxon>fabids</taxon>
        <taxon>Malpighiales</taxon>
        <taxon>Salicaceae</taxon>
        <taxon>Saliceae</taxon>
        <taxon>Salix</taxon>
    </lineage>
</organism>
<keyword evidence="4" id="KW-0934">Plastid</keyword>
<evidence type="ECO:0000313" key="13">
    <source>
        <dbReference type="Proteomes" id="UP001151532"/>
    </source>
</evidence>
<comment type="caution">
    <text evidence="12">The sequence shown here is derived from an EMBL/GenBank/DDBJ whole genome shotgun (WGS) entry which is preliminary data.</text>
</comment>
<dbReference type="EMBL" id="JAPFFK010000007">
    <property type="protein sequence ID" value="KAJ6754969.1"/>
    <property type="molecule type" value="Genomic_DNA"/>
</dbReference>
<evidence type="ECO:0000256" key="11">
    <source>
        <dbReference type="SAM" id="Phobius"/>
    </source>
</evidence>
<accession>A0A9Q0VU16</accession>
<keyword evidence="8" id="KW-0809">Transit peptide</keyword>
<keyword evidence="13" id="KW-1185">Reference proteome</keyword>
<feature type="transmembrane region" description="Helical" evidence="11">
    <location>
        <begin position="118"/>
        <end position="135"/>
    </location>
</feature>
<evidence type="ECO:0000256" key="4">
    <source>
        <dbReference type="ARBA" id="ARBA00022640"/>
    </source>
</evidence>
<keyword evidence="6 11" id="KW-0812">Transmembrane</keyword>
<evidence type="ECO:0000256" key="2">
    <source>
        <dbReference type="ARBA" id="ARBA00010794"/>
    </source>
</evidence>
<name>A0A9Q0VU16_SALPP</name>
<comment type="similarity">
    <text evidence="2">Belongs to the polyprenol kinase family.</text>
</comment>
<keyword evidence="9 11" id="KW-1133">Transmembrane helix</keyword>
<gene>
    <name evidence="12" type="ORF">OIU79_027562</name>
</gene>
<dbReference type="InterPro" id="IPR039606">
    <property type="entry name" value="Phytol/farnesol_kinase"/>
</dbReference>
<evidence type="ECO:0000256" key="9">
    <source>
        <dbReference type="ARBA" id="ARBA00022989"/>
    </source>
</evidence>
<evidence type="ECO:0000313" key="12">
    <source>
        <dbReference type="EMBL" id="KAJ6754969.1"/>
    </source>
</evidence>
<feature type="transmembrane region" description="Helical" evidence="11">
    <location>
        <begin position="185"/>
        <end position="203"/>
    </location>
</feature>
<dbReference type="GO" id="GO:0031969">
    <property type="term" value="C:chloroplast membrane"/>
    <property type="evidence" value="ECO:0007669"/>
    <property type="project" value="UniProtKB-SubCell"/>
</dbReference>
<dbReference type="GO" id="GO:0016301">
    <property type="term" value="F:kinase activity"/>
    <property type="evidence" value="ECO:0007669"/>
    <property type="project" value="UniProtKB-KW"/>
</dbReference>
<feature type="transmembrane region" description="Helical" evidence="11">
    <location>
        <begin position="33"/>
        <end position="53"/>
    </location>
</feature>
<dbReference type="OrthoDB" id="5673at2759"/>
<keyword evidence="5" id="KW-0808">Transferase</keyword>
<feature type="transmembrane region" description="Helical" evidence="11">
    <location>
        <begin position="141"/>
        <end position="164"/>
    </location>
</feature>
<keyword evidence="7 12" id="KW-0418">Kinase</keyword>
<dbReference type="PANTHER" id="PTHR32523:SF7">
    <property type="entry name" value="FARNESOL KINASE, CHLOROPLASTIC"/>
    <property type="match status" value="1"/>
</dbReference>
<evidence type="ECO:0000256" key="10">
    <source>
        <dbReference type="ARBA" id="ARBA00023136"/>
    </source>
</evidence>
<proteinExistence type="inferred from homology"/>
<evidence type="ECO:0000256" key="7">
    <source>
        <dbReference type="ARBA" id="ARBA00022777"/>
    </source>
</evidence>
<sequence length="296" mass="33228">MLLMTCCSFPSPSASLSLRLDLHNRPVSNLKTAFVFTSCHTITTVGSRFWVGFQGRQRTRRRSKVDPTARAAVAMLHQDPVVSDLIAAGLSGTIALSILRLFEETAKRRVFDQKMNRKLVHISIGLVFMLCWPMFSSGHRGALLAAFIPGLNIIKMLLIGSGMWKDEATVKSMSRFGDRRLQLTTLYIKFIDFSCVKISYILLLSSGSLHFIDPSWRNNALNIFISYKLDVIFILIFLNVSLLSPNPLNRTQNKVAKLSIQSQKLISFYLGKSKNIYKNICSKKTAAPTFSLKENG</sequence>
<reference evidence="12" key="2">
    <citation type="journal article" date="2023" name="Int. J. Mol. Sci.">
        <title>De Novo Assembly and Annotation of 11 Diverse Shrub Willow (Salix) Genomes Reveals Novel Gene Organization in Sex-Linked Regions.</title>
        <authorList>
            <person name="Hyden B."/>
            <person name="Feng K."/>
            <person name="Yates T.B."/>
            <person name="Jawdy S."/>
            <person name="Cereghino C."/>
            <person name="Smart L.B."/>
            <person name="Muchero W."/>
        </authorList>
    </citation>
    <scope>NUCLEOTIDE SEQUENCE</scope>
    <source>
        <tissue evidence="12">Shoot tip</tissue>
    </source>
</reference>
<feature type="transmembrane region" description="Helical" evidence="11">
    <location>
        <begin position="223"/>
        <end position="244"/>
    </location>
</feature>
<evidence type="ECO:0000256" key="8">
    <source>
        <dbReference type="ARBA" id="ARBA00022946"/>
    </source>
</evidence>
<evidence type="ECO:0000256" key="1">
    <source>
        <dbReference type="ARBA" id="ARBA00004508"/>
    </source>
</evidence>